<comment type="caution">
    <text evidence="1">The sequence shown here is derived from an EMBL/GenBank/DDBJ whole genome shotgun (WGS) entry which is preliminary data.</text>
</comment>
<dbReference type="AlphaFoldDB" id="A0A7X5UV79"/>
<accession>A0A7X5UV79</accession>
<protein>
    <submittedName>
        <fullName evidence="1">Transcriptional regulator with XRE-family HTH domain</fullName>
    </submittedName>
</protein>
<name>A0A7X5UV79_9PSEU</name>
<organism evidence="1 2">
    <name type="scientific">Saccharomonospora amisosensis</name>
    <dbReference type="NCBI Taxonomy" id="1128677"/>
    <lineage>
        <taxon>Bacteria</taxon>
        <taxon>Bacillati</taxon>
        <taxon>Actinomycetota</taxon>
        <taxon>Actinomycetes</taxon>
        <taxon>Pseudonocardiales</taxon>
        <taxon>Pseudonocardiaceae</taxon>
        <taxon>Saccharomonospora</taxon>
    </lineage>
</organism>
<dbReference type="SUPFAM" id="SSF48452">
    <property type="entry name" value="TPR-like"/>
    <property type="match status" value="1"/>
</dbReference>
<dbReference type="EMBL" id="JAAOYM010000001">
    <property type="protein sequence ID" value="NIJ14294.1"/>
    <property type="molecule type" value="Genomic_DNA"/>
</dbReference>
<evidence type="ECO:0000313" key="2">
    <source>
        <dbReference type="Proteomes" id="UP000545493"/>
    </source>
</evidence>
<evidence type="ECO:0000313" key="1">
    <source>
        <dbReference type="EMBL" id="NIJ14294.1"/>
    </source>
</evidence>
<dbReference type="Proteomes" id="UP000545493">
    <property type="component" value="Unassembled WGS sequence"/>
</dbReference>
<dbReference type="InterPro" id="IPR011990">
    <property type="entry name" value="TPR-like_helical_dom_sf"/>
</dbReference>
<keyword evidence="2" id="KW-1185">Reference proteome</keyword>
<sequence length="408" mass="45567">MGDALGDAEQTRLRRARAAKGWSQNEVCARLARARRARGQMPPKPESVLRQYRWWEQGKKKATEWQEELCDVFEMSPQALGLVEEPTPSPLIVPTAPPAAVEYGDTAYLESARAYLKHLVALDNRFGAADIVRMSVRFFKSLQNLLGTGAYEPALEQDLNALTGEVAELAGWLAYDAEKHDLVRRMNQESLYYTRLAGDRNIELLTLQNASMHAGALGRPHEALQIARSVLEGGYELSPRIRALFLTRKARALAQGGDESAIPLFNEIESLYLEGVRDDDPEWAWWIDDRELAWHKAMATQSLQRDSTAIAEFERSVEATAPTETRSQYLHRAYLLQAQVDLGTWADAEATIKSLLPLIPEVESTRTKVLLREAIAKVAAYQKVPANIESGIAQLGIALDDADLTEAW</sequence>
<reference evidence="1 2" key="1">
    <citation type="submission" date="2020-03" db="EMBL/GenBank/DDBJ databases">
        <title>Sequencing the genomes of 1000 actinobacteria strains.</title>
        <authorList>
            <person name="Klenk H.-P."/>
        </authorList>
    </citation>
    <scope>NUCLEOTIDE SEQUENCE [LARGE SCALE GENOMIC DNA]</scope>
    <source>
        <strain evidence="1 2">DSM 45685</strain>
    </source>
</reference>
<gene>
    <name evidence="1" type="ORF">FHU38_004638</name>
</gene>
<proteinExistence type="predicted"/>
<dbReference type="RefSeq" id="WP_167175123.1">
    <property type="nucleotide sequence ID" value="NZ_JAAOYM010000001.1"/>
</dbReference>